<keyword evidence="1" id="KW-0812">Transmembrane</keyword>
<keyword evidence="1" id="KW-0472">Membrane</keyword>
<accession>A2DZU0</accession>
<feature type="chain" id="PRO_5002643118" description="Dolichyl-diphosphooligosaccharide--protein glycosyltransferase subunit 1" evidence="2">
    <location>
        <begin position="17"/>
        <end position="157"/>
    </location>
</feature>
<evidence type="ECO:0000256" key="1">
    <source>
        <dbReference type="SAM" id="Phobius"/>
    </source>
</evidence>
<dbReference type="VEuPathDB" id="TrichDB:TVAGG3_0536980"/>
<reference evidence="3" key="2">
    <citation type="journal article" date="2007" name="Science">
        <title>Draft genome sequence of the sexually transmitted pathogen Trichomonas vaginalis.</title>
        <authorList>
            <person name="Carlton J.M."/>
            <person name="Hirt R.P."/>
            <person name="Silva J.C."/>
            <person name="Delcher A.L."/>
            <person name="Schatz M."/>
            <person name="Zhao Q."/>
            <person name="Wortman J.R."/>
            <person name="Bidwell S.L."/>
            <person name="Alsmark U.C.M."/>
            <person name="Besteiro S."/>
            <person name="Sicheritz-Ponten T."/>
            <person name="Noel C.J."/>
            <person name="Dacks J.B."/>
            <person name="Foster P.G."/>
            <person name="Simillion C."/>
            <person name="Van de Peer Y."/>
            <person name="Miranda-Saavedra D."/>
            <person name="Barton G.J."/>
            <person name="Westrop G.D."/>
            <person name="Mueller S."/>
            <person name="Dessi D."/>
            <person name="Fiori P.L."/>
            <person name="Ren Q."/>
            <person name="Paulsen I."/>
            <person name="Zhang H."/>
            <person name="Bastida-Corcuera F.D."/>
            <person name="Simoes-Barbosa A."/>
            <person name="Brown M.T."/>
            <person name="Hayes R.D."/>
            <person name="Mukherjee M."/>
            <person name="Okumura C.Y."/>
            <person name="Schneider R."/>
            <person name="Smith A.J."/>
            <person name="Vanacova S."/>
            <person name="Villalvazo M."/>
            <person name="Haas B.J."/>
            <person name="Pertea M."/>
            <person name="Feldblyum T.V."/>
            <person name="Utterback T.R."/>
            <person name="Shu C.L."/>
            <person name="Osoegawa K."/>
            <person name="de Jong P.J."/>
            <person name="Hrdy I."/>
            <person name="Horvathova L."/>
            <person name="Zubacova Z."/>
            <person name="Dolezal P."/>
            <person name="Malik S.B."/>
            <person name="Logsdon J.M. Jr."/>
            <person name="Henze K."/>
            <person name="Gupta A."/>
            <person name="Wang C.C."/>
            <person name="Dunne R.L."/>
            <person name="Upcroft J.A."/>
            <person name="Upcroft P."/>
            <person name="White O."/>
            <person name="Salzberg S.L."/>
            <person name="Tang P."/>
            <person name="Chiu C.-H."/>
            <person name="Lee Y.-S."/>
            <person name="Embley T.M."/>
            <person name="Coombs G.H."/>
            <person name="Mottram J.C."/>
            <person name="Tachezy J."/>
            <person name="Fraser-Liggett C.M."/>
            <person name="Johnson P.J."/>
        </authorList>
    </citation>
    <scope>NUCLEOTIDE SEQUENCE [LARGE SCALE GENOMIC DNA]</scope>
    <source>
        <strain evidence="3">G3</strain>
    </source>
</reference>
<dbReference type="AlphaFoldDB" id="A2DZU0"/>
<evidence type="ECO:0000313" key="3">
    <source>
        <dbReference type="EMBL" id="EAY13999.1"/>
    </source>
</evidence>
<feature type="signal peptide" evidence="2">
    <location>
        <begin position="1"/>
        <end position="16"/>
    </location>
</feature>
<dbReference type="InParanoid" id="A2DZU0"/>
<dbReference type="OrthoDB" id="10265852at2759"/>
<evidence type="ECO:0000256" key="2">
    <source>
        <dbReference type="SAM" id="SignalP"/>
    </source>
</evidence>
<dbReference type="KEGG" id="tva:4771998"/>
<dbReference type="Proteomes" id="UP000001542">
    <property type="component" value="Unassembled WGS sequence"/>
</dbReference>
<dbReference type="RefSeq" id="XP_001326222.1">
    <property type="nucleotide sequence ID" value="XM_001326187.1"/>
</dbReference>
<proteinExistence type="predicted"/>
<name>A2DZU0_TRIV3</name>
<evidence type="ECO:0008006" key="5">
    <source>
        <dbReference type="Google" id="ProtNLM"/>
    </source>
</evidence>
<keyword evidence="4" id="KW-1185">Reference proteome</keyword>
<feature type="transmembrane region" description="Helical" evidence="1">
    <location>
        <begin position="124"/>
        <end position="147"/>
    </location>
</feature>
<dbReference type="VEuPathDB" id="TrichDB:TVAG_478240"/>
<dbReference type="EMBL" id="DS113276">
    <property type="protein sequence ID" value="EAY13999.1"/>
    <property type="molecule type" value="Genomic_DNA"/>
</dbReference>
<organism evidence="3 4">
    <name type="scientific">Trichomonas vaginalis (strain ATCC PRA-98 / G3)</name>
    <dbReference type="NCBI Taxonomy" id="412133"/>
    <lineage>
        <taxon>Eukaryota</taxon>
        <taxon>Metamonada</taxon>
        <taxon>Parabasalia</taxon>
        <taxon>Trichomonadida</taxon>
        <taxon>Trichomonadidae</taxon>
        <taxon>Trichomonas</taxon>
    </lineage>
</organism>
<keyword evidence="1" id="KW-1133">Transmembrane helix</keyword>
<sequence>MLPILLSCVSSTLVLPLDDTYQNGYANPNIEYLVQGDKKAAILVILPTTLTKDLKIKSREYDATEFTDLKSTIDKRGEAKDPKYSTVTIKPDTDKPFYLQITVNSKEQVPYVIRYAHTQPVYRISAVLGTFALFICLFLFIFGWTIFCGACRATRKR</sequence>
<protein>
    <recommendedName>
        <fullName evidence="5">Dolichyl-diphosphooligosaccharide--protein glycosyltransferase subunit 1</fullName>
    </recommendedName>
</protein>
<keyword evidence="2" id="KW-0732">Signal</keyword>
<evidence type="ECO:0000313" key="4">
    <source>
        <dbReference type="Proteomes" id="UP000001542"/>
    </source>
</evidence>
<gene>
    <name evidence="3" type="ORF">TVAG_478240</name>
</gene>
<reference evidence="3" key="1">
    <citation type="submission" date="2006-10" db="EMBL/GenBank/DDBJ databases">
        <authorList>
            <person name="Amadeo P."/>
            <person name="Zhao Q."/>
            <person name="Wortman J."/>
            <person name="Fraser-Liggett C."/>
            <person name="Carlton J."/>
        </authorList>
    </citation>
    <scope>NUCLEOTIDE SEQUENCE</scope>
    <source>
        <strain evidence="3">G3</strain>
    </source>
</reference>